<evidence type="ECO:0000313" key="2">
    <source>
        <dbReference type="EMBL" id="RVE70100.1"/>
    </source>
</evidence>
<organism evidence="2 3">
    <name type="scientific">Oryzias javanicus</name>
    <name type="common">Javanese ricefish</name>
    <name type="synonym">Aplocheilus javanicus</name>
    <dbReference type="NCBI Taxonomy" id="123683"/>
    <lineage>
        <taxon>Eukaryota</taxon>
        <taxon>Metazoa</taxon>
        <taxon>Chordata</taxon>
        <taxon>Craniata</taxon>
        <taxon>Vertebrata</taxon>
        <taxon>Euteleostomi</taxon>
        <taxon>Actinopterygii</taxon>
        <taxon>Neopterygii</taxon>
        <taxon>Teleostei</taxon>
        <taxon>Neoteleostei</taxon>
        <taxon>Acanthomorphata</taxon>
        <taxon>Ovalentaria</taxon>
        <taxon>Atherinomorphae</taxon>
        <taxon>Beloniformes</taxon>
        <taxon>Adrianichthyidae</taxon>
        <taxon>Oryziinae</taxon>
        <taxon>Oryzias</taxon>
    </lineage>
</organism>
<evidence type="ECO:0000313" key="3">
    <source>
        <dbReference type="Proteomes" id="UP000283210"/>
    </source>
</evidence>
<dbReference type="EMBL" id="CM012444">
    <property type="protein sequence ID" value="RVE70100.1"/>
    <property type="molecule type" value="Genomic_DNA"/>
</dbReference>
<dbReference type="Proteomes" id="UP000283210">
    <property type="component" value="Chromosome 8"/>
</dbReference>
<name>A0A3S2PUL3_ORYJA</name>
<accession>A0A3S2PUL3</accession>
<gene>
    <name evidence="2" type="ORF">OJAV_G00084340</name>
</gene>
<keyword evidence="3" id="KW-1185">Reference proteome</keyword>
<feature type="region of interest" description="Disordered" evidence="1">
    <location>
        <begin position="1"/>
        <end position="20"/>
    </location>
</feature>
<proteinExistence type="predicted"/>
<reference evidence="2 3" key="2">
    <citation type="submission" date="2019-01" db="EMBL/GenBank/DDBJ databases">
        <title>A chromosome length genome reference of the Java medaka (oryzias javanicus).</title>
        <authorList>
            <person name="Herpin A."/>
            <person name="Takehana Y."/>
            <person name="Naruse K."/>
            <person name="Ansai S."/>
            <person name="Kawaguchi M."/>
        </authorList>
    </citation>
    <scope>NUCLEOTIDE SEQUENCE [LARGE SCALE GENOMIC DNA]</scope>
    <source>
        <strain evidence="2">RS831</strain>
        <tissue evidence="2">Whole body</tissue>
    </source>
</reference>
<dbReference type="AlphaFoldDB" id="A0A3S2PUL3"/>
<reference evidence="2 3" key="1">
    <citation type="submission" date="2018-11" db="EMBL/GenBank/DDBJ databases">
        <authorList>
            <person name="Lopez-Roques C."/>
            <person name="Donnadieu C."/>
            <person name="Bouchez O."/>
            <person name="Klopp C."/>
            <person name="Cabau C."/>
            <person name="Zahm M."/>
        </authorList>
    </citation>
    <scope>NUCLEOTIDE SEQUENCE [LARGE SCALE GENOMIC DNA]</scope>
    <source>
        <strain evidence="2">RS831</strain>
        <tissue evidence="2">Whole body</tissue>
    </source>
</reference>
<sequence length="74" mass="7781">MSSGIGGPVREARCPEPPLFRTPSAAPAGDRCPVGGACSATCLLRADRAGDWRCQLTLRWHFGGVSSDPRSSSH</sequence>
<evidence type="ECO:0000256" key="1">
    <source>
        <dbReference type="SAM" id="MobiDB-lite"/>
    </source>
</evidence>
<protein>
    <submittedName>
        <fullName evidence="2">Uncharacterized protein</fullName>
    </submittedName>
</protein>